<dbReference type="RefSeq" id="WP_061482130.1">
    <property type="nucleotide sequence ID" value="NZ_ANBO01000013.1"/>
</dbReference>
<dbReference type="PANTHER" id="PTHR12631:SF10">
    <property type="entry name" value="BETA-XYLOSIDASE-LIKE PROTEIN-RELATED"/>
    <property type="match status" value="1"/>
</dbReference>
<proteinExistence type="inferred from homology"/>
<dbReference type="EMBL" id="ANBP01000016">
    <property type="protein sequence ID" value="KAB7755330.1"/>
    <property type="molecule type" value="Genomic_DNA"/>
</dbReference>
<keyword evidence="1 3" id="KW-0378">Hydrolase</keyword>
<dbReference type="AlphaFoldDB" id="A0A5N5V472"/>
<feature type="domain" description="Glycoside hydrolase family 5" evidence="5">
    <location>
        <begin position="56"/>
        <end position="307"/>
    </location>
</feature>
<evidence type="ECO:0000313" key="7">
    <source>
        <dbReference type="Proteomes" id="UP000325690"/>
    </source>
</evidence>
<feature type="compositionally biased region" description="Low complexity" evidence="4">
    <location>
        <begin position="386"/>
        <end position="401"/>
    </location>
</feature>
<feature type="region of interest" description="Disordered" evidence="4">
    <location>
        <begin position="386"/>
        <end position="494"/>
    </location>
</feature>
<dbReference type="Proteomes" id="UP000325690">
    <property type="component" value="Unassembled WGS sequence"/>
</dbReference>
<dbReference type="GO" id="GO:0004553">
    <property type="term" value="F:hydrolase activity, hydrolyzing O-glycosyl compounds"/>
    <property type="evidence" value="ECO:0007669"/>
    <property type="project" value="InterPro"/>
</dbReference>
<dbReference type="InterPro" id="IPR051923">
    <property type="entry name" value="Glycosyl_Hydrolase_39"/>
</dbReference>
<reference evidence="6 7" key="1">
    <citation type="submission" date="2012-10" db="EMBL/GenBank/DDBJ databases">
        <title>The draft sequence of the Mycobacterium pheli genome.</title>
        <authorList>
            <person name="Pettersson B.M.F."/>
            <person name="Das S."/>
            <person name="Dasgupta S."/>
            <person name="Bhattacharya A."/>
            <person name="Kirsebom L.A."/>
        </authorList>
    </citation>
    <scope>NUCLEOTIDE SEQUENCE [LARGE SCALE GENOMIC DNA]</scope>
    <source>
        <strain evidence="6 7">CCUG 21000</strain>
    </source>
</reference>
<keyword evidence="2 3" id="KW-0326">Glycosidase</keyword>
<dbReference type="GeneID" id="74303648"/>
<name>A0A5N5V472_MYCPH</name>
<dbReference type="PANTHER" id="PTHR12631">
    <property type="entry name" value="ALPHA-L-IDURONIDASE"/>
    <property type="match status" value="1"/>
</dbReference>
<evidence type="ECO:0000313" key="6">
    <source>
        <dbReference type="EMBL" id="KAB7755330.1"/>
    </source>
</evidence>
<evidence type="ECO:0000256" key="2">
    <source>
        <dbReference type="ARBA" id="ARBA00023295"/>
    </source>
</evidence>
<evidence type="ECO:0000256" key="3">
    <source>
        <dbReference type="RuleBase" id="RU361153"/>
    </source>
</evidence>
<comment type="similarity">
    <text evidence="3">Belongs to the glycosyl hydrolase 5 (cellulase A) family.</text>
</comment>
<feature type="compositionally biased region" description="Basic and acidic residues" evidence="4">
    <location>
        <begin position="427"/>
        <end position="494"/>
    </location>
</feature>
<organism evidence="6 7">
    <name type="scientific">Mycolicibacterium phlei DSM 43239 = CCUG 21000</name>
    <dbReference type="NCBI Taxonomy" id="1226750"/>
    <lineage>
        <taxon>Bacteria</taxon>
        <taxon>Bacillati</taxon>
        <taxon>Actinomycetota</taxon>
        <taxon>Actinomycetes</taxon>
        <taxon>Mycobacteriales</taxon>
        <taxon>Mycobacteriaceae</taxon>
        <taxon>Mycolicibacterium</taxon>
    </lineage>
</organism>
<dbReference type="InterPro" id="IPR017853">
    <property type="entry name" value="GH"/>
</dbReference>
<comment type="caution">
    <text evidence="6">The sequence shown here is derived from an EMBL/GenBank/DDBJ whole genome shotgun (WGS) entry which is preliminary data.</text>
</comment>
<dbReference type="Gene3D" id="3.20.20.80">
    <property type="entry name" value="Glycosidases"/>
    <property type="match status" value="1"/>
</dbReference>
<dbReference type="SUPFAM" id="SSF51445">
    <property type="entry name" value="(Trans)glycosidases"/>
    <property type="match status" value="1"/>
</dbReference>
<gene>
    <name evidence="6" type="ORF">MPHL21000_13380</name>
</gene>
<evidence type="ECO:0000259" key="5">
    <source>
        <dbReference type="Pfam" id="PF00150"/>
    </source>
</evidence>
<evidence type="ECO:0000256" key="1">
    <source>
        <dbReference type="ARBA" id="ARBA00022801"/>
    </source>
</evidence>
<dbReference type="Pfam" id="PF00150">
    <property type="entry name" value="Cellulase"/>
    <property type="match status" value="1"/>
</dbReference>
<protein>
    <recommendedName>
        <fullName evidence="5">Glycoside hydrolase family 5 domain-containing protein</fullName>
    </recommendedName>
</protein>
<accession>A0A5N5V472</accession>
<evidence type="ECO:0000256" key="4">
    <source>
        <dbReference type="SAM" id="MobiDB-lite"/>
    </source>
</evidence>
<dbReference type="InterPro" id="IPR001547">
    <property type="entry name" value="Glyco_hydro_5"/>
</dbReference>
<keyword evidence="7" id="KW-1185">Reference proteome</keyword>
<dbReference type="GO" id="GO:0000272">
    <property type="term" value="P:polysaccharide catabolic process"/>
    <property type="evidence" value="ECO:0007669"/>
    <property type="project" value="InterPro"/>
</dbReference>
<sequence length="494" mass="54536">MAVGATTVFVQTFGPTTNPAVGGTPTVRMPFVVTAAINTSNTTVGFADSDLYGMTPDEIDRTLDEMQAMGVNNVRILIPWAGVELVDDFYYWDTVDYIVEAADSRDMGILGVLNSTPAWATEPGLPAVISPPADYDQYAEFVGRVAERYAGQVSAYEVWNEPNALFFWAPAPDPAAYTELLQTAYPVIKAADPDATVIGGAVGSVTDVPGLAYNPITFVEGMYDNGAAGYFDALSLHPYQYTLPFSQGKPYGAAAPVTQLETMYELMAANGDADKQIWASEYGEPTSVVDEATQAAFIQDYLDTWSQYDYTGPSFIYTTRDRDTDSTVVDDTFGVLRDDFSWKPAAYVIQRWTDTHPQTAPETVALTATAEELAPTAVPRSVSTAMTAATAAETAQPEAVASTADETETRTTESTRPTRRTVTEPADTDRLERTERTERRNERTERSDRTQRTERSDRRDDRRERANDRSDRRDNDRPSNNRRDNDRRDRSNAA</sequence>